<name>A0A4U1MG42_9BACL</name>
<gene>
    <name evidence="1" type="ORF">FBF83_15280</name>
</gene>
<dbReference type="RefSeq" id="WP_136948017.1">
    <property type="nucleotide sequence ID" value="NZ_SWFM01000004.1"/>
</dbReference>
<proteinExistence type="predicted"/>
<organism evidence="1 2">
    <name type="scientific">Guptibacillus hwajinpoensis</name>
    <dbReference type="NCBI Taxonomy" id="208199"/>
    <lineage>
        <taxon>Bacteria</taxon>
        <taxon>Bacillati</taxon>
        <taxon>Bacillota</taxon>
        <taxon>Bacilli</taxon>
        <taxon>Bacillales</taxon>
        <taxon>Guptibacillaceae</taxon>
        <taxon>Guptibacillus</taxon>
    </lineage>
</organism>
<evidence type="ECO:0000313" key="2">
    <source>
        <dbReference type="Proteomes" id="UP000310541"/>
    </source>
</evidence>
<reference evidence="1 2" key="1">
    <citation type="submission" date="2019-04" db="EMBL/GenBank/DDBJ databases">
        <title>Genome sequence of Bacillus hwajinpoensis strain Y2.</title>
        <authorList>
            <person name="Fair J.L."/>
            <person name="Maclea K.S."/>
        </authorList>
    </citation>
    <scope>NUCLEOTIDE SEQUENCE [LARGE SCALE GENOMIC DNA]</scope>
    <source>
        <strain evidence="1 2">Y2</strain>
    </source>
</reference>
<evidence type="ECO:0000313" key="1">
    <source>
        <dbReference type="EMBL" id="TKD69352.1"/>
    </source>
</evidence>
<dbReference type="OrthoDB" id="2971622at2"/>
<dbReference type="EMBL" id="SWFM01000004">
    <property type="protein sequence ID" value="TKD69352.1"/>
    <property type="molecule type" value="Genomic_DNA"/>
</dbReference>
<protein>
    <submittedName>
        <fullName evidence="1">Uncharacterized protein</fullName>
    </submittedName>
</protein>
<accession>A0A4U1MG42</accession>
<comment type="caution">
    <text evidence="1">The sequence shown here is derived from an EMBL/GenBank/DDBJ whole genome shotgun (WGS) entry which is preliminary data.</text>
</comment>
<sequence>MMDPKNKLVTSDSEKLLGSVREEIAEEFLVMEAVTEQIEEKDFYTYHLLNEAEKLRKKKN</sequence>
<dbReference type="Proteomes" id="UP000310541">
    <property type="component" value="Unassembled WGS sequence"/>
</dbReference>
<dbReference type="AlphaFoldDB" id="A0A4U1MG42"/>